<sequence>MGMGLMKDDEDNKKLLSKESWESNPSFRVYYGDVSSAVPFMWESRPGTPKHTFSADNNNNNMNMNMILPAPLTPPPSYCYYNSTKHYSPKKQSTRSIRLFLKKSRINLINKLSSSSSNRSRFHDSRLNPGIIGTTKENGDRPIKGLRQKEYYKSAQKIHYKSSLTHYKQ</sequence>
<gene>
    <name evidence="2" type="ORF">ACJIZ3_022215</name>
</gene>
<evidence type="ECO:0000313" key="3">
    <source>
        <dbReference type="Proteomes" id="UP001634393"/>
    </source>
</evidence>
<dbReference type="AlphaFoldDB" id="A0ABD3SP93"/>
<name>A0ABD3SP93_9LAMI</name>
<dbReference type="PANTHER" id="PTHR33257:SF4">
    <property type="entry name" value="EXPRESSED PROTEIN"/>
    <property type="match status" value="1"/>
</dbReference>
<dbReference type="Proteomes" id="UP001634393">
    <property type="component" value="Unassembled WGS sequence"/>
</dbReference>
<accession>A0ABD3SP93</accession>
<comment type="caution">
    <text evidence="2">The sequence shown here is derived from an EMBL/GenBank/DDBJ whole genome shotgun (WGS) entry which is preliminary data.</text>
</comment>
<proteinExistence type="predicted"/>
<reference evidence="2 3" key="1">
    <citation type="submission" date="2024-12" db="EMBL/GenBank/DDBJ databases">
        <title>The unique morphological basis and parallel evolutionary history of personate flowers in Penstemon.</title>
        <authorList>
            <person name="Depatie T.H."/>
            <person name="Wessinger C.A."/>
        </authorList>
    </citation>
    <scope>NUCLEOTIDE SEQUENCE [LARGE SCALE GENOMIC DNA]</scope>
    <source>
        <strain evidence="2">WTNN_2</strain>
        <tissue evidence="2">Leaf</tissue>
    </source>
</reference>
<feature type="region of interest" description="Disordered" evidence="1">
    <location>
        <begin position="114"/>
        <end position="142"/>
    </location>
</feature>
<protein>
    <submittedName>
        <fullName evidence="2">Uncharacterized protein</fullName>
    </submittedName>
</protein>
<evidence type="ECO:0000256" key="1">
    <source>
        <dbReference type="SAM" id="MobiDB-lite"/>
    </source>
</evidence>
<dbReference type="EMBL" id="JBJXBP010000006">
    <property type="protein sequence ID" value="KAL3826186.1"/>
    <property type="molecule type" value="Genomic_DNA"/>
</dbReference>
<dbReference type="PANTHER" id="PTHR33257">
    <property type="entry name" value="OS05G0165500 PROTEIN"/>
    <property type="match status" value="1"/>
</dbReference>
<organism evidence="2 3">
    <name type="scientific">Penstemon smallii</name>
    <dbReference type="NCBI Taxonomy" id="265156"/>
    <lineage>
        <taxon>Eukaryota</taxon>
        <taxon>Viridiplantae</taxon>
        <taxon>Streptophyta</taxon>
        <taxon>Embryophyta</taxon>
        <taxon>Tracheophyta</taxon>
        <taxon>Spermatophyta</taxon>
        <taxon>Magnoliopsida</taxon>
        <taxon>eudicotyledons</taxon>
        <taxon>Gunneridae</taxon>
        <taxon>Pentapetalae</taxon>
        <taxon>asterids</taxon>
        <taxon>lamiids</taxon>
        <taxon>Lamiales</taxon>
        <taxon>Plantaginaceae</taxon>
        <taxon>Cheloneae</taxon>
        <taxon>Penstemon</taxon>
    </lineage>
</organism>
<keyword evidence="3" id="KW-1185">Reference proteome</keyword>
<evidence type="ECO:0000313" key="2">
    <source>
        <dbReference type="EMBL" id="KAL3826186.1"/>
    </source>
</evidence>